<proteinExistence type="inferred from homology"/>
<feature type="transmembrane region" description="Helical" evidence="14">
    <location>
        <begin position="271"/>
        <end position="292"/>
    </location>
</feature>
<name>A0ABU0J7W9_9HYPH</name>
<evidence type="ECO:0000256" key="10">
    <source>
        <dbReference type="ARBA" id="ARBA00023136"/>
    </source>
</evidence>
<evidence type="ECO:0000256" key="5">
    <source>
        <dbReference type="ARBA" id="ARBA00022692"/>
    </source>
</evidence>
<comment type="subcellular location">
    <subcellularLocation>
        <location evidence="1">Cell membrane</location>
        <topology evidence="1">Multi-pass membrane protein</topology>
    </subcellularLocation>
</comment>
<evidence type="ECO:0000256" key="3">
    <source>
        <dbReference type="ARBA" id="ARBA00022448"/>
    </source>
</evidence>
<dbReference type="Proteomes" id="UP001242480">
    <property type="component" value="Unassembled WGS sequence"/>
</dbReference>
<feature type="transmembrane region" description="Helical" evidence="14">
    <location>
        <begin position="73"/>
        <end position="91"/>
    </location>
</feature>
<feature type="transmembrane region" description="Helical" evidence="14">
    <location>
        <begin position="47"/>
        <end position="67"/>
    </location>
</feature>
<feature type="transmembrane region" description="Helical" evidence="14">
    <location>
        <begin position="422"/>
        <end position="440"/>
    </location>
</feature>
<feature type="transmembrane region" description="Helical" evidence="14">
    <location>
        <begin position="230"/>
        <end position="250"/>
    </location>
</feature>
<dbReference type="PANTHER" id="PTHR48086:SF3">
    <property type="entry name" value="SODIUM_PROLINE SYMPORTER"/>
    <property type="match status" value="1"/>
</dbReference>
<keyword evidence="8" id="KW-0915">Sodium</keyword>
<feature type="transmembrane region" description="Helical" evidence="14">
    <location>
        <begin position="389"/>
        <end position="410"/>
    </location>
</feature>
<protein>
    <submittedName>
        <fullName evidence="15">SSS family solute:Na+ symporter</fullName>
    </submittedName>
</protein>
<keyword evidence="16" id="KW-1185">Reference proteome</keyword>
<feature type="transmembrane region" description="Helical" evidence="14">
    <location>
        <begin position="363"/>
        <end position="383"/>
    </location>
</feature>
<feature type="transmembrane region" description="Helical" evidence="14">
    <location>
        <begin position="118"/>
        <end position="136"/>
    </location>
</feature>
<reference evidence="15 16" key="1">
    <citation type="submission" date="2023-07" db="EMBL/GenBank/DDBJ databases">
        <title>Genomic Encyclopedia of Type Strains, Phase IV (KMG-IV): sequencing the most valuable type-strain genomes for metagenomic binning, comparative biology and taxonomic classification.</title>
        <authorList>
            <person name="Goeker M."/>
        </authorList>
    </citation>
    <scope>NUCLEOTIDE SEQUENCE [LARGE SCALE GENOMIC DNA]</scope>
    <source>
        <strain evidence="15 16">DSM 19619</strain>
    </source>
</reference>
<dbReference type="PANTHER" id="PTHR48086">
    <property type="entry name" value="SODIUM/PROLINE SYMPORTER-RELATED"/>
    <property type="match status" value="1"/>
</dbReference>
<keyword evidence="5 14" id="KW-0812">Transmembrane</keyword>
<feature type="transmembrane region" description="Helical" evidence="14">
    <location>
        <begin position="187"/>
        <end position="210"/>
    </location>
</feature>
<comment type="catalytic activity">
    <reaction evidence="12">
        <text>L-proline(in) + Na(+)(in) = L-proline(out) + Na(+)(out)</text>
        <dbReference type="Rhea" id="RHEA:28967"/>
        <dbReference type="ChEBI" id="CHEBI:29101"/>
        <dbReference type="ChEBI" id="CHEBI:60039"/>
    </reaction>
</comment>
<evidence type="ECO:0000256" key="14">
    <source>
        <dbReference type="SAM" id="Phobius"/>
    </source>
</evidence>
<evidence type="ECO:0000256" key="2">
    <source>
        <dbReference type="ARBA" id="ARBA00006434"/>
    </source>
</evidence>
<evidence type="ECO:0000256" key="9">
    <source>
        <dbReference type="ARBA" id="ARBA00023065"/>
    </source>
</evidence>
<feature type="transmembrane region" description="Helical" evidence="14">
    <location>
        <begin position="446"/>
        <end position="472"/>
    </location>
</feature>
<comment type="similarity">
    <text evidence="2 13">Belongs to the sodium:solute symporter (SSF) (TC 2.A.21) family.</text>
</comment>
<evidence type="ECO:0000256" key="8">
    <source>
        <dbReference type="ARBA" id="ARBA00023053"/>
    </source>
</evidence>
<dbReference type="InterPro" id="IPR050277">
    <property type="entry name" value="Sodium:Solute_Symporter"/>
</dbReference>
<dbReference type="Gene3D" id="1.20.1730.10">
    <property type="entry name" value="Sodium/glucose cotransporter"/>
    <property type="match status" value="1"/>
</dbReference>
<keyword evidence="9" id="KW-0406">Ion transport</keyword>
<evidence type="ECO:0000256" key="7">
    <source>
        <dbReference type="ARBA" id="ARBA00022989"/>
    </source>
</evidence>
<dbReference type="RefSeq" id="WP_307272477.1">
    <property type="nucleotide sequence ID" value="NZ_JAUSVX010000004.1"/>
</dbReference>
<evidence type="ECO:0000256" key="4">
    <source>
        <dbReference type="ARBA" id="ARBA00022475"/>
    </source>
</evidence>
<sequence length="509" mass="53277">MGMVITYGALASFFAVVVAILQRSYVADRDFSDFTVAGRSFGGFYQAMAFLNTYLPGTVFISIVGFVVGKGVLGIGIFSIMLAPVVMYLMAHRVWTWGAAYDLKTQPDLMALRFESRAIRIIAALIGVAGLFPWMVLGMQSLGAVFHALSLGHLGFTTSVMLGVVVMTVRQVWTIRMGMRGIVISDLFQGIVAYGLGSVLLVIVIVWLVLQGTTLSSVPSEHFDLPGPGTPVPLLFFSLGLLPLLCSLCWPDLFVRLYTGSGVGSVKRSSAYCAPIALVFLVGLYLMALLASGRPDIAAAPDSAWFTLAEAAGGPWLLGLAGVVVFAASMGNIDATVQSSGAQIANDVLGALGRDGRRMGQRALILTSQVAMAAITVAAALIACLPLPSLFSIALLAFQIMVQLSVPLYFGIFTKFGNRQGAIAAMLAGIAVVGVLQFLWPIGIPWAYGLTSGAVALVVNAAVYVGAGLLLARTADEQARLDALFAVAARPAMTPGRAGAADPAAVGAE</sequence>
<evidence type="ECO:0000256" key="13">
    <source>
        <dbReference type="RuleBase" id="RU362091"/>
    </source>
</evidence>
<dbReference type="Pfam" id="PF00474">
    <property type="entry name" value="SSF"/>
    <property type="match status" value="1"/>
</dbReference>
<keyword evidence="6" id="KW-0769">Symport</keyword>
<keyword evidence="11" id="KW-0739">Sodium transport</keyword>
<dbReference type="PROSITE" id="PS50283">
    <property type="entry name" value="NA_SOLUT_SYMP_3"/>
    <property type="match status" value="1"/>
</dbReference>
<evidence type="ECO:0000256" key="11">
    <source>
        <dbReference type="ARBA" id="ARBA00023201"/>
    </source>
</evidence>
<evidence type="ECO:0000256" key="1">
    <source>
        <dbReference type="ARBA" id="ARBA00004651"/>
    </source>
</evidence>
<evidence type="ECO:0000256" key="12">
    <source>
        <dbReference type="ARBA" id="ARBA00033708"/>
    </source>
</evidence>
<dbReference type="EMBL" id="JAUSVX010000004">
    <property type="protein sequence ID" value="MDQ0469621.1"/>
    <property type="molecule type" value="Genomic_DNA"/>
</dbReference>
<evidence type="ECO:0000313" key="15">
    <source>
        <dbReference type="EMBL" id="MDQ0469621.1"/>
    </source>
</evidence>
<feature type="transmembrane region" description="Helical" evidence="14">
    <location>
        <begin position="6"/>
        <end position="26"/>
    </location>
</feature>
<gene>
    <name evidence="15" type="ORF">QO011_002637</name>
</gene>
<dbReference type="InterPro" id="IPR001734">
    <property type="entry name" value="Na/solute_symporter"/>
</dbReference>
<comment type="caution">
    <text evidence="15">The sequence shown here is derived from an EMBL/GenBank/DDBJ whole genome shotgun (WGS) entry which is preliminary data.</text>
</comment>
<keyword evidence="10 14" id="KW-0472">Membrane</keyword>
<organism evidence="15 16">
    <name type="scientific">Labrys wisconsinensis</name>
    <dbReference type="NCBI Taxonomy" id="425677"/>
    <lineage>
        <taxon>Bacteria</taxon>
        <taxon>Pseudomonadati</taxon>
        <taxon>Pseudomonadota</taxon>
        <taxon>Alphaproteobacteria</taxon>
        <taxon>Hyphomicrobiales</taxon>
        <taxon>Xanthobacteraceae</taxon>
        <taxon>Labrys</taxon>
    </lineage>
</organism>
<feature type="transmembrane region" description="Helical" evidence="14">
    <location>
        <begin position="142"/>
        <end position="166"/>
    </location>
</feature>
<feature type="transmembrane region" description="Helical" evidence="14">
    <location>
        <begin position="304"/>
        <end position="328"/>
    </location>
</feature>
<keyword evidence="4" id="KW-1003">Cell membrane</keyword>
<evidence type="ECO:0000256" key="6">
    <source>
        <dbReference type="ARBA" id="ARBA00022847"/>
    </source>
</evidence>
<keyword evidence="7 14" id="KW-1133">Transmembrane helix</keyword>
<evidence type="ECO:0000313" key="16">
    <source>
        <dbReference type="Proteomes" id="UP001242480"/>
    </source>
</evidence>
<dbReference type="InterPro" id="IPR038377">
    <property type="entry name" value="Na/Glc_symporter_sf"/>
</dbReference>
<accession>A0ABU0J7W9</accession>
<keyword evidence="3" id="KW-0813">Transport</keyword>